<keyword evidence="3" id="KW-1185">Reference proteome</keyword>
<comment type="caution">
    <text evidence="2">The sequence shown here is derived from an EMBL/GenBank/DDBJ whole genome shotgun (WGS) entry which is preliminary data.</text>
</comment>
<evidence type="ECO:0000256" key="1">
    <source>
        <dbReference type="SAM" id="MobiDB-lite"/>
    </source>
</evidence>
<dbReference type="AlphaFoldDB" id="A0AAW1R071"/>
<feature type="region of interest" description="Disordered" evidence="1">
    <location>
        <begin position="239"/>
        <end position="292"/>
    </location>
</feature>
<dbReference type="EMBL" id="JALJOS010000019">
    <property type="protein sequence ID" value="KAK9827086.1"/>
    <property type="molecule type" value="Genomic_DNA"/>
</dbReference>
<accession>A0AAW1R071</accession>
<evidence type="ECO:0000313" key="2">
    <source>
        <dbReference type="EMBL" id="KAK9827086.1"/>
    </source>
</evidence>
<proteinExistence type="predicted"/>
<evidence type="ECO:0000313" key="3">
    <source>
        <dbReference type="Proteomes" id="UP001438707"/>
    </source>
</evidence>
<dbReference type="Proteomes" id="UP001438707">
    <property type="component" value="Unassembled WGS sequence"/>
</dbReference>
<organism evidence="2 3">
    <name type="scientific">Apatococcus lobatus</name>
    <dbReference type="NCBI Taxonomy" id="904363"/>
    <lineage>
        <taxon>Eukaryota</taxon>
        <taxon>Viridiplantae</taxon>
        <taxon>Chlorophyta</taxon>
        <taxon>core chlorophytes</taxon>
        <taxon>Trebouxiophyceae</taxon>
        <taxon>Chlorellales</taxon>
        <taxon>Chlorellaceae</taxon>
        <taxon>Apatococcus</taxon>
    </lineage>
</organism>
<protein>
    <submittedName>
        <fullName evidence="2">Uncharacterized protein</fullName>
    </submittedName>
</protein>
<gene>
    <name evidence="2" type="ORF">WJX74_006122</name>
</gene>
<feature type="compositionally biased region" description="Basic and acidic residues" evidence="1">
    <location>
        <begin position="248"/>
        <end position="282"/>
    </location>
</feature>
<sequence length="630" mass="71197">MQHRQAHQTTVSSRGYLPYPLNPPYYVNRTEEYQKRVFDYARNYFTPAEMGDLTRLEIFFVPQEAERIKRNLRRKGDFDETDVSRIHPSVGRDNTVRRVVDVHDAEGQRNLLPGDEDANVLANAPFNRNDLDNFSWYPGMAQTDVNEVALDIPDDGPTTGRVYASKSFLRRVELFIASMFVFDCAHGLLAHLHEEAVSLTSHGTQADEALLKQIVRNIRGFSFRRLVRVGTTDTAIDLSANPDALAPTDRRTGDKKRPDLRADSQGRLIDIRDDPRNPDARHAYRPAMPCPMADNPMDDYTLEDLPEPLSSTELTQLQREGWIRRNDRFYAPTRFPSSLAQHVANRNDVGARAINASVLDASRSMGIYPVSFLTNTTIADDACAARLIEHCGAETMDPQMFSWGMRRQVFMPLEVDVADIYRFQDLKTYDEIHEALNAFSNGMFAGISVRGMWADYIRPRLSQVVTQVPVNQIAPFPNIIKHIEMPAVSGEMRHTAGQAEIIRLYNKADDILNKINQWFLFGGDFSKVSYDDYRYASPNDPQAVIGNTAFATGWGQRALGINRCGAGYEPVDFSTNPQTDRNARAVPRTVRGAMGGEVDNPEAQYQTCAPRVGRAHTMMARQRKAKRGRK</sequence>
<reference evidence="2 3" key="1">
    <citation type="journal article" date="2024" name="Nat. Commun.">
        <title>Phylogenomics reveals the evolutionary origins of lichenization in chlorophyte algae.</title>
        <authorList>
            <person name="Puginier C."/>
            <person name="Libourel C."/>
            <person name="Otte J."/>
            <person name="Skaloud P."/>
            <person name="Haon M."/>
            <person name="Grisel S."/>
            <person name="Petersen M."/>
            <person name="Berrin J.G."/>
            <person name="Delaux P.M."/>
            <person name="Dal Grande F."/>
            <person name="Keller J."/>
        </authorList>
    </citation>
    <scope>NUCLEOTIDE SEQUENCE [LARGE SCALE GENOMIC DNA]</scope>
    <source>
        <strain evidence="2 3">SAG 2145</strain>
    </source>
</reference>
<name>A0AAW1R071_9CHLO</name>